<dbReference type="InterPro" id="IPR023214">
    <property type="entry name" value="HAD_sf"/>
</dbReference>
<keyword evidence="4" id="KW-0472">Membrane</keyword>
<keyword evidence="2 5" id="KW-0378">Hydrolase</keyword>
<keyword evidence="4" id="KW-1133">Transmembrane helix</keyword>
<dbReference type="RefSeq" id="WP_208153732.1">
    <property type="nucleotide sequence ID" value="NZ_JAGEVF010000004.1"/>
</dbReference>
<dbReference type="InterPro" id="IPR050582">
    <property type="entry name" value="HAD-like_SerB"/>
</dbReference>
<accession>A0ABS3T186</accession>
<dbReference type="Proteomes" id="UP000676776">
    <property type="component" value="Unassembled WGS sequence"/>
</dbReference>
<evidence type="ECO:0000256" key="4">
    <source>
        <dbReference type="SAM" id="Phobius"/>
    </source>
</evidence>
<dbReference type="Gene3D" id="1.20.1440.100">
    <property type="entry name" value="SG protein - dephosphorylation function"/>
    <property type="match status" value="1"/>
</dbReference>
<evidence type="ECO:0000256" key="1">
    <source>
        <dbReference type="ARBA" id="ARBA00022723"/>
    </source>
</evidence>
<protein>
    <submittedName>
        <fullName evidence="5">HAD-IB family hydrolase</fullName>
    </submittedName>
</protein>
<evidence type="ECO:0000256" key="3">
    <source>
        <dbReference type="ARBA" id="ARBA00022842"/>
    </source>
</evidence>
<evidence type="ECO:0000313" key="5">
    <source>
        <dbReference type="EMBL" id="MBO3116508.1"/>
    </source>
</evidence>
<dbReference type="Pfam" id="PF12710">
    <property type="entry name" value="HAD"/>
    <property type="match status" value="1"/>
</dbReference>
<organism evidence="5 6">
    <name type="scientific">Winogradskyella pelagia</name>
    <dbReference type="NCBI Taxonomy" id="2819984"/>
    <lineage>
        <taxon>Bacteria</taxon>
        <taxon>Pseudomonadati</taxon>
        <taxon>Bacteroidota</taxon>
        <taxon>Flavobacteriia</taxon>
        <taxon>Flavobacteriales</taxon>
        <taxon>Flavobacteriaceae</taxon>
        <taxon>Winogradskyella</taxon>
    </lineage>
</organism>
<evidence type="ECO:0000256" key="2">
    <source>
        <dbReference type="ARBA" id="ARBA00022801"/>
    </source>
</evidence>
<comment type="caution">
    <text evidence="5">The sequence shown here is derived from an EMBL/GenBank/DDBJ whole genome shotgun (WGS) entry which is preliminary data.</text>
</comment>
<dbReference type="SUPFAM" id="SSF56784">
    <property type="entry name" value="HAD-like"/>
    <property type="match status" value="1"/>
</dbReference>
<sequence length="214" mass="24761">MSGTSSSLAVFDLDGTITTKDTYLEFIKYVKGTLRYYIGLGLLSPYIIAFYLKALSNDQLKEKFFKYYFGGMNHSKLQTLGDRYSEHEIPRITRTGAIKVLNWHKAQGHTILILSASADIWLKKWCDINKFQLICTKFKVENDLYTGKLNGKNCFGEEKKILLNNFLNTNYFHFTYGYGDSSADKFFLEIVDEPYLMVLNEDNIHKFWSAPDNT</sequence>
<dbReference type="NCBIfam" id="TIGR01488">
    <property type="entry name" value="HAD-SF-IB"/>
    <property type="match status" value="1"/>
</dbReference>
<dbReference type="Gene3D" id="3.40.50.1000">
    <property type="entry name" value="HAD superfamily/HAD-like"/>
    <property type="match status" value="1"/>
</dbReference>
<proteinExistence type="predicted"/>
<reference evidence="5 6" key="1">
    <citation type="submission" date="2021-03" db="EMBL/GenBank/DDBJ databases">
        <title>Winogradskyella sp. nov., isolated from costal sediment.</title>
        <authorList>
            <person name="Gao C."/>
        </authorList>
    </citation>
    <scope>NUCLEOTIDE SEQUENCE [LARGE SCALE GENOMIC DNA]</scope>
    <source>
        <strain evidence="5 6">DF17</strain>
    </source>
</reference>
<dbReference type="PANTHER" id="PTHR43344">
    <property type="entry name" value="PHOSPHOSERINE PHOSPHATASE"/>
    <property type="match status" value="1"/>
</dbReference>
<name>A0ABS3T186_9FLAO</name>
<dbReference type="GO" id="GO:0016787">
    <property type="term" value="F:hydrolase activity"/>
    <property type="evidence" value="ECO:0007669"/>
    <property type="project" value="UniProtKB-KW"/>
</dbReference>
<dbReference type="NCBIfam" id="TIGR01490">
    <property type="entry name" value="HAD-SF-IB-hyp1"/>
    <property type="match status" value="1"/>
</dbReference>
<keyword evidence="3" id="KW-0460">Magnesium</keyword>
<keyword evidence="4" id="KW-0812">Transmembrane</keyword>
<dbReference type="InterPro" id="IPR036412">
    <property type="entry name" value="HAD-like_sf"/>
</dbReference>
<feature type="transmembrane region" description="Helical" evidence="4">
    <location>
        <begin position="34"/>
        <end position="52"/>
    </location>
</feature>
<dbReference type="EMBL" id="JAGEVF010000004">
    <property type="protein sequence ID" value="MBO3116508.1"/>
    <property type="molecule type" value="Genomic_DNA"/>
</dbReference>
<dbReference type="InterPro" id="IPR006385">
    <property type="entry name" value="HAD_hydro_SerB1"/>
</dbReference>
<dbReference type="PANTHER" id="PTHR43344:SF13">
    <property type="entry name" value="PHOSPHATASE RV3661-RELATED"/>
    <property type="match status" value="1"/>
</dbReference>
<keyword evidence="1" id="KW-0479">Metal-binding</keyword>
<gene>
    <name evidence="5" type="ORF">J4050_07100</name>
</gene>
<evidence type="ECO:0000313" key="6">
    <source>
        <dbReference type="Proteomes" id="UP000676776"/>
    </source>
</evidence>
<keyword evidence="6" id="KW-1185">Reference proteome</keyword>